<dbReference type="InterPro" id="IPR029044">
    <property type="entry name" value="Nucleotide-diphossugar_trans"/>
</dbReference>
<dbReference type="InterPro" id="IPR001173">
    <property type="entry name" value="Glyco_trans_2-like"/>
</dbReference>
<evidence type="ECO:0000313" key="3">
    <source>
        <dbReference type="EMBL" id="POZ61964.1"/>
    </source>
</evidence>
<dbReference type="Proteomes" id="UP000237082">
    <property type="component" value="Unassembled WGS sequence"/>
</dbReference>
<dbReference type="SUPFAM" id="SSF53448">
    <property type="entry name" value="Nucleotide-diphospho-sugar transferases"/>
    <property type="match status" value="1"/>
</dbReference>
<accession>A0A2S5DFY9</accession>
<dbReference type="AlphaFoldDB" id="A0A2S5DFY9"/>
<dbReference type="PANTHER" id="PTHR43685:SF2">
    <property type="entry name" value="GLYCOSYLTRANSFERASE 2-LIKE DOMAIN-CONTAINING PROTEIN"/>
    <property type="match status" value="1"/>
</dbReference>
<dbReference type="Gene3D" id="3.90.550.10">
    <property type="entry name" value="Spore Coat Polysaccharide Biosynthesis Protein SpsA, Chain A"/>
    <property type="match status" value="1"/>
</dbReference>
<comment type="caution">
    <text evidence="3">The sequence shown here is derived from an EMBL/GenBank/DDBJ whole genome shotgun (WGS) entry which is preliminary data.</text>
</comment>
<gene>
    <name evidence="3" type="ORF">C2I19_11295</name>
</gene>
<reference evidence="4" key="1">
    <citation type="submission" date="2018-02" db="EMBL/GenBank/DDBJ databases">
        <authorList>
            <person name="O'Hara-Hanley K."/>
            <person name="Soby S."/>
        </authorList>
    </citation>
    <scope>NUCLEOTIDE SEQUENCE [LARGE SCALE GENOMIC DNA]</scope>
    <source>
        <strain evidence="4">MWU14-2602</strain>
    </source>
</reference>
<evidence type="ECO:0000256" key="1">
    <source>
        <dbReference type="SAM" id="MobiDB-lite"/>
    </source>
</evidence>
<dbReference type="EMBL" id="PQWB01000042">
    <property type="protein sequence ID" value="POZ61964.1"/>
    <property type="molecule type" value="Genomic_DNA"/>
</dbReference>
<dbReference type="CDD" id="cd00761">
    <property type="entry name" value="Glyco_tranf_GTA_type"/>
    <property type="match status" value="1"/>
</dbReference>
<dbReference type="InterPro" id="IPR050834">
    <property type="entry name" value="Glycosyltransf_2"/>
</dbReference>
<protein>
    <recommendedName>
        <fullName evidence="2">Glycosyltransferase 2-like domain-containing protein</fullName>
    </recommendedName>
</protein>
<organism evidence="3 4">
    <name type="scientific">Chromobacterium alticapitis</name>
    <dbReference type="NCBI Taxonomy" id="2073169"/>
    <lineage>
        <taxon>Bacteria</taxon>
        <taxon>Pseudomonadati</taxon>
        <taxon>Pseudomonadota</taxon>
        <taxon>Betaproteobacteria</taxon>
        <taxon>Neisseriales</taxon>
        <taxon>Chromobacteriaceae</taxon>
        <taxon>Chromobacterium</taxon>
    </lineage>
</organism>
<feature type="domain" description="Glycosyltransferase 2-like" evidence="2">
    <location>
        <begin position="79"/>
        <end position="209"/>
    </location>
</feature>
<evidence type="ECO:0000259" key="2">
    <source>
        <dbReference type="Pfam" id="PF00535"/>
    </source>
</evidence>
<feature type="region of interest" description="Disordered" evidence="1">
    <location>
        <begin position="19"/>
        <end position="48"/>
    </location>
</feature>
<sequence length="376" mass="41246">MAAAGAAAMVPLHVPGLHRTARIPRPGKPAPHPPGGHAALPQRHQLRPRRVPRLGRTGHQRPPTARQAVFNHGGGMKHSVIIPLYNKRPYIADTLASLARQRKRPHQIIVVDDASSDGSAEEAERALSRHAAELDGVACRMLRLPDNAGPGAARNAGLALADGELVSFLDADDRYRPDCLQKVADCMRAHKLELAVLGFDSAPAAERFPLPSRLSGELQTLADSVHLLPDPLRAAGHPDFFMGRASNVVARRRWLEHERYDASARLNEGIDFWYRVLRRVSSEPGARAGLISEPLIRFRIVADSLSHRGCADWRALAPPPALLRYAGSQDAHDVRLMRMLARRWLDYAMNALSCPIQRGDFLNHHGALLNSLGMAS</sequence>
<name>A0A2S5DFY9_9NEIS</name>
<keyword evidence="4" id="KW-1185">Reference proteome</keyword>
<evidence type="ECO:0000313" key="4">
    <source>
        <dbReference type="Proteomes" id="UP000237082"/>
    </source>
</evidence>
<dbReference type="PANTHER" id="PTHR43685">
    <property type="entry name" value="GLYCOSYLTRANSFERASE"/>
    <property type="match status" value="1"/>
</dbReference>
<proteinExistence type="predicted"/>
<dbReference type="Pfam" id="PF00535">
    <property type="entry name" value="Glycos_transf_2"/>
    <property type="match status" value="1"/>
</dbReference>